<feature type="region of interest" description="Disordered" evidence="1">
    <location>
        <begin position="394"/>
        <end position="418"/>
    </location>
</feature>
<sequence length="462" mass="51797">MALPRETICDIFGDDTTPSLGLNILPPFSRDQKANKTRAKAARRKRSANILPGWSEEDYRKALVDSLQSLPDGDAITPPIIFSTAMVVNVEELLRNVATSLCLPTDKNSLVIPCRPFGARIGVILNRSSVDKGRNGTNIEKRVSAIPEVFLDADITPEKAMISTADLHQCFSLWRSSPRESWPQDGITTLSAFHRAFIDNSNLRVVLLCGKNAQSVCRPANGDKVVIKFRHWKNCDWKRIKEWSELLRFIAKITGMKDVRARANMMRSIAREIILRYVQERNGEVEAITLGTMDARNFKKDLWPRVCFFSCTLPPSEYKRSGSAGGLLRHYPGASKSREKAFSKEALVESRSLYTHYTGRQYKTVGTATDGNTDDTSDIDSEYLDEIIDVSMDNTHPKASEDDDPRPENLGSMSSGNFYHVENPYADVEVNYQSSLPQALSSLLRAPPSKLRDARFYTPKPA</sequence>
<dbReference type="Proteomes" id="UP000509510">
    <property type="component" value="Chromosome I"/>
</dbReference>
<dbReference type="AlphaFoldDB" id="A0A7H8QJ66"/>
<dbReference type="EMBL" id="CP055898">
    <property type="protein sequence ID" value="QKX53990.1"/>
    <property type="molecule type" value="Genomic_DNA"/>
</dbReference>
<dbReference type="OrthoDB" id="4369670at2759"/>
<evidence type="ECO:0000313" key="2">
    <source>
        <dbReference type="EMBL" id="QKX53990.1"/>
    </source>
</evidence>
<dbReference type="RefSeq" id="XP_035340169.1">
    <property type="nucleotide sequence ID" value="XM_035484276.1"/>
</dbReference>
<gene>
    <name evidence="2" type="ORF">TRUGW13939_01071</name>
</gene>
<protein>
    <submittedName>
        <fullName evidence="2">Uncharacterized protein</fullName>
    </submittedName>
</protein>
<dbReference type="GeneID" id="55988584"/>
<name>A0A7H8QJ66_TALRU</name>
<proteinExistence type="predicted"/>
<evidence type="ECO:0000313" key="3">
    <source>
        <dbReference type="Proteomes" id="UP000509510"/>
    </source>
</evidence>
<keyword evidence="3" id="KW-1185">Reference proteome</keyword>
<accession>A0A7H8QJ66</accession>
<evidence type="ECO:0000256" key="1">
    <source>
        <dbReference type="SAM" id="MobiDB-lite"/>
    </source>
</evidence>
<organism evidence="2 3">
    <name type="scientific">Talaromyces rugulosus</name>
    <name type="common">Penicillium rugulosum</name>
    <dbReference type="NCBI Taxonomy" id="121627"/>
    <lineage>
        <taxon>Eukaryota</taxon>
        <taxon>Fungi</taxon>
        <taxon>Dikarya</taxon>
        <taxon>Ascomycota</taxon>
        <taxon>Pezizomycotina</taxon>
        <taxon>Eurotiomycetes</taxon>
        <taxon>Eurotiomycetidae</taxon>
        <taxon>Eurotiales</taxon>
        <taxon>Trichocomaceae</taxon>
        <taxon>Talaromyces</taxon>
        <taxon>Talaromyces sect. Islandici</taxon>
    </lineage>
</organism>
<reference evidence="3" key="1">
    <citation type="submission" date="2020-06" db="EMBL/GenBank/DDBJ databases">
        <title>A chromosome-scale genome assembly of Talaromyces rugulosus W13939.</title>
        <authorList>
            <person name="Wang B."/>
            <person name="Guo L."/>
            <person name="Ye K."/>
            <person name="Wang L."/>
        </authorList>
    </citation>
    <scope>NUCLEOTIDE SEQUENCE [LARGE SCALE GENOMIC DNA]</scope>
    <source>
        <strain evidence="3">W13939</strain>
    </source>
</reference>
<dbReference type="KEGG" id="trg:TRUGW13939_01071"/>